<accession>A0A2R6WEC6</accession>
<keyword evidence="2" id="KW-1185">Reference proteome</keyword>
<name>A0A2R6WEC6_MARPO</name>
<dbReference type="Gramene" id="Mp4g20610.1">
    <property type="protein sequence ID" value="Mp4g20610.1.cds1"/>
    <property type="gene ID" value="Mp4g20610"/>
</dbReference>
<reference evidence="2" key="1">
    <citation type="journal article" date="2017" name="Cell">
        <title>Insights into land plant evolution garnered from the Marchantia polymorpha genome.</title>
        <authorList>
            <person name="Bowman J.L."/>
            <person name="Kohchi T."/>
            <person name="Yamato K.T."/>
            <person name="Jenkins J."/>
            <person name="Shu S."/>
            <person name="Ishizaki K."/>
            <person name="Yamaoka S."/>
            <person name="Nishihama R."/>
            <person name="Nakamura Y."/>
            <person name="Berger F."/>
            <person name="Adam C."/>
            <person name="Aki S.S."/>
            <person name="Althoff F."/>
            <person name="Araki T."/>
            <person name="Arteaga-Vazquez M.A."/>
            <person name="Balasubrmanian S."/>
            <person name="Barry K."/>
            <person name="Bauer D."/>
            <person name="Boehm C.R."/>
            <person name="Briginshaw L."/>
            <person name="Caballero-Perez J."/>
            <person name="Catarino B."/>
            <person name="Chen F."/>
            <person name="Chiyoda S."/>
            <person name="Chovatia M."/>
            <person name="Davies K.M."/>
            <person name="Delmans M."/>
            <person name="Demura T."/>
            <person name="Dierschke T."/>
            <person name="Dolan L."/>
            <person name="Dorantes-Acosta A.E."/>
            <person name="Eklund D.M."/>
            <person name="Florent S.N."/>
            <person name="Flores-Sandoval E."/>
            <person name="Fujiyama A."/>
            <person name="Fukuzawa H."/>
            <person name="Galik B."/>
            <person name="Grimanelli D."/>
            <person name="Grimwood J."/>
            <person name="Grossniklaus U."/>
            <person name="Hamada T."/>
            <person name="Haseloff J."/>
            <person name="Hetherington A.J."/>
            <person name="Higo A."/>
            <person name="Hirakawa Y."/>
            <person name="Hundley H.N."/>
            <person name="Ikeda Y."/>
            <person name="Inoue K."/>
            <person name="Inoue S.I."/>
            <person name="Ishida S."/>
            <person name="Jia Q."/>
            <person name="Kakita M."/>
            <person name="Kanazawa T."/>
            <person name="Kawai Y."/>
            <person name="Kawashima T."/>
            <person name="Kennedy M."/>
            <person name="Kinose K."/>
            <person name="Kinoshita T."/>
            <person name="Kohara Y."/>
            <person name="Koide E."/>
            <person name="Komatsu K."/>
            <person name="Kopischke S."/>
            <person name="Kubo M."/>
            <person name="Kyozuka J."/>
            <person name="Lagercrantz U."/>
            <person name="Lin S.S."/>
            <person name="Lindquist E."/>
            <person name="Lipzen A.M."/>
            <person name="Lu C.W."/>
            <person name="De Luna E."/>
            <person name="Martienssen R.A."/>
            <person name="Minamino N."/>
            <person name="Mizutani M."/>
            <person name="Mizutani M."/>
            <person name="Mochizuki N."/>
            <person name="Monte I."/>
            <person name="Mosher R."/>
            <person name="Nagasaki H."/>
            <person name="Nakagami H."/>
            <person name="Naramoto S."/>
            <person name="Nishitani K."/>
            <person name="Ohtani M."/>
            <person name="Okamoto T."/>
            <person name="Okumura M."/>
            <person name="Phillips J."/>
            <person name="Pollak B."/>
            <person name="Reinders A."/>
            <person name="Rovekamp M."/>
            <person name="Sano R."/>
            <person name="Sawa S."/>
            <person name="Schmid M.W."/>
            <person name="Shirakawa M."/>
            <person name="Solano R."/>
            <person name="Spunde A."/>
            <person name="Suetsugu N."/>
            <person name="Sugano S."/>
            <person name="Sugiyama A."/>
            <person name="Sun R."/>
            <person name="Suzuki Y."/>
            <person name="Takenaka M."/>
            <person name="Takezawa D."/>
            <person name="Tomogane H."/>
            <person name="Tsuzuki M."/>
            <person name="Ueda T."/>
            <person name="Umeda M."/>
            <person name="Ward J.M."/>
            <person name="Watanabe Y."/>
            <person name="Yazaki K."/>
            <person name="Yokoyama R."/>
            <person name="Yoshitake Y."/>
            <person name="Yotsui I."/>
            <person name="Zachgo S."/>
            <person name="Schmutz J."/>
        </authorList>
    </citation>
    <scope>NUCLEOTIDE SEQUENCE [LARGE SCALE GENOMIC DNA]</scope>
    <source>
        <strain evidence="2">Tak-1</strain>
    </source>
</reference>
<dbReference type="AlphaFoldDB" id="A0A2R6WEC6"/>
<evidence type="ECO:0000313" key="2">
    <source>
        <dbReference type="Proteomes" id="UP000244005"/>
    </source>
</evidence>
<dbReference type="Proteomes" id="UP000244005">
    <property type="component" value="Unassembled WGS sequence"/>
</dbReference>
<organism evidence="1 2">
    <name type="scientific">Marchantia polymorpha</name>
    <name type="common">Common liverwort</name>
    <name type="synonym">Marchantia aquatica</name>
    <dbReference type="NCBI Taxonomy" id="3197"/>
    <lineage>
        <taxon>Eukaryota</taxon>
        <taxon>Viridiplantae</taxon>
        <taxon>Streptophyta</taxon>
        <taxon>Embryophyta</taxon>
        <taxon>Marchantiophyta</taxon>
        <taxon>Marchantiopsida</taxon>
        <taxon>Marchantiidae</taxon>
        <taxon>Marchantiales</taxon>
        <taxon>Marchantiaceae</taxon>
        <taxon>Marchantia</taxon>
    </lineage>
</organism>
<sequence>MLRISESPCHPSPHARAWTVVARALVEPWIRLDTTGIRSPDLSRILVPGAVDARTDCASAGRHRPSSVDLPCRGRLGKRHRRTIHVRLVVGRAPLEHTHTDGPSSGNHGGQEDVPCHRAIMAARVRVRIQVGKPRLALGGDWNMFLRRDRVRLAPYNFGMVDIAFCEYLLNFVCLFRRREGGA</sequence>
<proteinExistence type="predicted"/>
<evidence type="ECO:0000313" key="1">
    <source>
        <dbReference type="EMBL" id="PTQ32203.1"/>
    </source>
</evidence>
<dbReference type="EMBL" id="KZ772773">
    <property type="protein sequence ID" value="PTQ32203.1"/>
    <property type="molecule type" value="Genomic_DNA"/>
</dbReference>
<protein>
    <submittedName>
        <fullName evidence="1">Uncharacterized protein</fullName>
    </submittedName>
</protein>
<gene>
    <name evidence="1" type="ORF">MARPO_0101s0007</name>
</gene>